<protein>
    <submittedName>
        <fullName evidence="1">Uncharacterized protein</fullName>
    </submittedName>
</protein>
<dbReference type="Proteomes" id="UP000265798">
    <property type="component" value="Unassembled WGS sequence"/>
</dbReference>
<evidence type="ECO:0000313" key="2">
    <source>
        <dbReference type="Proteomes" id="UP000265798"/>
    </source>
</evidence>
<sequence>MRNERKRIWVVAMEKTESKGNHFPIRLNRSGSLRFFKIERSGTEEKSICSIRNSKDENGILLFSDKKMDPTLDPFIRRKTVLRILQSFFLH</sequence>
<accession>A0A396ZH93</accession>
<dbReference type="AlphaFoldDB" id="A0A396ZH93"/>
<organism evidence="1 2">
    <name type="scientific">Leptospira stimsonii</name>
    <dbReference type="NCBI Taxonomy" id="2202203"/>
    <lineage>
        <taxon>Bacteria</taxon>
        <taxon>Pseudomonadati</taxon>
        <taxon>Spirochaetota</taxon>
        <taxon>Spirochaetia</taxon>
        <taxon>Leptospirales</taxon>
        <taxon>Leptospiraceae</taxon>
        <taxon>Leptospira</taxon>
    </lineage>
</organism>
<reference evidence="2" key="1">
    <citation type="submission" date="2018-05" db="EMBL/GenBank/DDBJ databases">
        <title>Leptospira yasudae sp. nov. and Leptospira stimsonii sp. nov., two pathogenic species of the genus Leptospira isolated from environmental sources.</title>
        <authorList>
            <person name="Casanovas-Massana A."/>
            <person name="Hamond C."/>
            <person name="Santos L.A."/>
            <person name="Hacker K.P."/>
            <person name="Balassiano I."/>
            <person name="Medeiros M.A."/>
            <person name="Reis M.G."/>
            <person name="Ko A.I."/>
            <person name="Wunder E.A."/>
        </authorList>
    </citation>
    <scope>NUCLEOTIDE SEQUENCE [LARGE SCALE GENOMIC DNA]</scope>
    <source>
        <strain evidence="2">Yale</strain>
    </source>
</reference>
<evidence type="ECO:0000313" key="1">
    <source>
        <dbReference type="EMBL" id="RHX92520.1"/>
    </source>
</evidence>
<comment type="caution">
    <text evidence="1">The sequence shown here is derived from an EMBL/GenBank/DDBJ whole genome shotgun (WGS) entry which is preliminary data.</text>
</comment>
<gene>
    <name evidence="1" type="ORF">DLM75_04875</name>
</gene>
<dbReference type="EMBL" id="QHCT01000001">
    <property type="protein sequence ID" value="RHX92520.1"/>
    <property type="molecule type" value="Genomic_DNA"/>
</dbReference>
<proteinExistence type="predicted"/>
<name>A0A396ZH93_9LEPT</name>